<dbReference type="InterPro" id="IPR052726">
    <property type="entry name" value="Phage_Baseplate_Hub"/>
</dbReference>
<comment type="caution">
    <text evidence="4">The sequence shown here is derived from an EMBL/GenBank/DDBJ whole genome shotgun (WGS) entry which is preliminary data.</text>
</comment>
<dbReference type="PANTHER" id="PTHR35862:SF1">
    <property type="entry name" value="FELS-2 PROPHAGE PROTEIN"/>
    <property type="match status" value="1"/>
</dbReference>
<organism evidence="4 5">
    <name type="scientific">Oxobacter pfennigii</name>
    <dbReference type="NCBI Taxonomy" id="36849"/>
    <lineage>
        <taxon>Bacteria</taxon>
        <taxon>Bacillati</taxon>
        <taxon>Bacillota</taxon>
        <taxon>Clostridia</taxon>
        <taxon>Eubacteriales</taxon>
        <taxon>Clostridiaceae</taxon>
        <taxon>Oxobacter</taxon>
    </lineage>
</organism>
<feature type="domain" description="Baseplate protein J-like barrel" evidence="1">
    <location>
        <begin position="102"/>
        <end position="178"/>
    </location>
</feature>
<reference evidence="4 5" key="1">
    <citation type="submission" date="2015-09" db="EMBL/GenBank/DDBJ databases">
        <title>Genome sequence of Oxobacter pfennigii DSM 3222.</title>
        <authorList>
            <person name="Poehlein A."/>
            <person name="Bengelsdorf F.R."/>
            <person name="Schiel-Bengelsdorf B."/>
            <person name="Duerre P."/>
            <person name="Daniel R."/>
        </authorList>
    </citation>
    <scope>NUCLEOTIDE SEQUENCE [LARGE SCALE GENOMIC DNA]</scope>
    <source>
        <strain evidence="4 5">DSM 3222</strain>
    </source>
</reference>
<sequence length="401" mass="44413">MSEINFVEVDSKEINKNLVNRFSTALNDTLYPGDERRIFLDQETSVIVGLKNDINLTGRQNLLKYAKGAVLDALGERVNTPRLQAEKAVTTLRYTLSQAQEIPYMIVSGQRATPDGALFFITIDDLTIPAGETQGTVKAQAIETGEKYNGFVPGQINKIVDPIPYVAAVENTEESSGGTETEPDDDGINVWSGYRERIRKAPGGFSTAGPKDAYIYHAMSADANIQDVSVDTDTLKIFDIEAFEAAYPSVDPTPFYTERPGAEVTIVALMKDGEMPTQTVLDKISAKVNDKKVRPLTDHVTVSAPDEVEYDIELTYYISADRAAEEENIRSEIEDTGGAIDIYVLWQKSKLKRAINPDYLRQLMYAAGVYKIDITYPVYTEIEKDQVAICNDINITYGGLL</sequence>
<evidence type="ECO:0000313" key="5">
    <source>
        <dbReference type="Proteomes" id="UP000050326"/>
    </source>
</evidence>
<gene>
    <name evidence="4" type="ORF">OXPF_39300</name>
</gene>
<keyword evidence="5" id="KW-1185">Reference proteome</keyword>
<dbReference type="PIRSF" id="PIRSF020481">
    <property type="entry name" value="BAP"/>
    <property type="match status" value="1"/>
</dbReference>
<dbReference type="Pfam" id="PF04865">
    <property type="entry name" value="Baseplate_J"/>
    <property type="match status" value="1"/>
</dbReference>
<dbReference type="STRING" id="36849.OXPF_39300"/>
<dbReference type="Pfam" id="PF26079">
    <property type="entry name" value="Baseplate_J_C"/>
    <property type="match status" value="1"/>
</dbReference>
<evidence type="ECO:0000259" key="1">
    <source>
        <dbReference type="Pfam" id="PF04865"/>
    </source>
</evidence>
<evidence type="ECO:0000259" key="3">
    <source>
        <dbReference type="Pfam" id="PF26079"/>
    </source>
</evidence>
<dbReference type="Pfam" id="PF26078">
    <property type="entry name" value="Baseplate_J_M"/>
    <property type="match status" value="1"/>
</dbReference>
<dbReference type="EMBL" id="LKET01000068">
    <property type="protein sequence ID" value="KPU42151.1"/>
    <property type="molecule type" value="Genomic_DNA"/>
</dbReference>
<evidence type="ECO:0000259" key="2">
    <source>
        <dbReference type="Pfam" id="PF26078"/>
    </source>
</evidence>
<dbReference type="PATRIC" id="fig|36849.3.peg.4158"/>
<feature type="domain" description="Baseplate J-like central" evidence="2">
    <location>
        <begin position="206"/>
        <end position="304"/>
    </location>
</feature>
<dbReference type="PANTHER" id="PTHR35862">
    <property type="entry name" value="FELS-2 PROPHAGE PROTEIN"/>
    <property type="match status" value="1"/>
</dbReference>
<protein>
    <submittedName>
        <fullName evidence="4">Baseplate J-like protein</fullName>
    </submittedName>
</protein>
<accession>A0A0P8W3J6</accession>
<evidence type="ECO:0000313" key="4">
    <source>
        <dbReference type="EMBL" id="KPU42151.1"/>
    </source>
</evidence>
<dbReference type="InterPro" id="IPR006949">
    <property type="entry name" value="Barrel_Baseplate_J-like"/>
</dbReference>
<dbReference type="OrthoDB" id="9793802at2"/>
<dbReference type="InterPro" id="IPR014507">
    <property type="entry name" value="Baseplate_assembly_J_pred"/>
</dbReference>
<dbReference type="AlphaFoldDB" id="A0A0P8W3J6"/>
<proteinExistence type="predicted"/>
<dbReference type="RefSeq" id="WP_054876891.1">
    <property type="nucleotide sequence ID" value="NZ_LKET01000068.1"/>
</dbReference>
<dbReference type="InterPro" id="IPR058530">
    <property type="entry name" value="Baseplate_J-like_C"/>
</dbReference>
<feature type="domain" description="Baseplate J-like C-terminal" evidence="3">
    <location>
        <begin position="314"/>
        <end position="396"/>
    </location>
</feature>
<name>A0A0P8W3J6_9CLOT</name>
<dbReference type="InterPro" id="IPR058531">
    <property type="entry name" value="Baseplate_J_M"/>
</dbReference>
<dbReference type="Proteomes" id="UP000050326">
    <property type="component" value="Unassembled WGS sequence"/>
</dbReference>